<dbReference type="RefSeq" id="WP_011141013.1">
    <property type="nucleotide sequence ID" value="NC_005125.1"/>
</dbReference>
<dbReference type="STRING" id="251221.gene:10758489"/>
<dbReference type="CDD" id="cd02440">
    <property type="entry name" value="AdoMet_MTases"/>
    <property type="match status" value="1"/>
</dbReference>
<proteinExistence type="predicted"/>
<dbReference type="Gene3D" id="3.40.50.150">
    <property type="entry name" value="Vaccinia Virus protein VP39"/>
    <property type="match status" value="1"/>
</dbReference>
<feature type="domain" description="Methyltransferase" evidence="4">
    <location>
        <begin position="56"/>
        <end position="161"/>
    </location>
</feature>
<protein>
    <submittedName>
        <fullName evidence="5">Glr1011 protein</fullName>
    </submittedName>
</protein>
<keyword evidence="2" id="KW-0808">Transferase</keyword>
<name>Q7NLV8_GLOVI</name>
<dbReference type="Proteomes" id="UP000000557">
    <property type="component" value="Chromosome"/>
</dbReference>
<sequence length="284" mass="31593">MSLFRRRTLLLSSLGLWPAGRLPAQPGGNLVVPYVPTADVVVAAMLKLARVGKDDYLIDLGCGDGRIVVTAAREHGTRGLGVDIAPELVELSRTNARRAGVDERVRFAEQDLFQTDLRPASVVTLYLFPEINLKLRPKLFAELKPGSRVVSNEWDMGEWQPDETLKVQAPDRAYQIFAWTIPAEAQGVWEGSVSAGGPPRSYRLVLRQRFQVVSGILLVEGREHLLSDARLEGDRLRFIAPAVGLRFVGEVSGNRLMGNFNEGPTEKGPVCDFQQTRRFNEVWF</sequence>
<dbReference type="InterPro" id="IPR025714">
    <property type="entry name" value="Methyltranfer_dom"/>
</dbReference>
<dbReference type="eggNOG" id="COG2890">
    <property type="taxonomic scope" value="Bacteria"/>
</dbReference>
<dbReference type="AlphaFoldDB" id="Q7NLV8"/>
<dbReference type="PANTHER" id="PTHR13610:SF11">
    <property type="entry name" value="METHYLTRANSFERASE DOMAIN-CONTAINING PROTEIN"/>
    <property type="match status" value="1"/>
</dbReference>
<organism evidence="5 6">
    <name type="scientific">Gloeobacter violaceus (strain ATCC 29082 / PCC 7421)</name>
    <dbReference type="NCBI Taxonomy" id="251221"/>
    <lineage>
        <taxon>Bacteria</taxon>
        <taxon>Bacillati</taxon>
        <taxon>Cyanobacteriota</taxon>
        <taxon>Cyanophyceae</taxon>
        <taxon>Gloeobacterales</taxon>
        <taxon>Gloeobacteraceae</taxon>
        <taxon>Gloeobacter</taxon>
    </lineage>
</organism>
<evidence type="ECO:0000256" key="1">
    <source>
        <dbReference type="ARBA" id="ARBA00022603"/>
    </source>
</evidence>
<evidence type="ECO:0000313" key="6">
    <source>
        <dbReference type="Proteomes" id="UP000000557"/>
    </source>
</evidence>
<dbReference type="PATRIC" id="fig|251221.4.peg.1036"/>
<keyword evidence="1" id="KW-0489">Methyltransferase</keyword>
<dbReference type="EnsemblBacteria" id="BAC88952">
    <property type="protein sequence ID" value="BAC88952"/>
    <property type="gene ID" value="BAC88952"/>
</dbReference>
<dbReference type="GO" id="GO:0032259">
    <property type="term" value="P:methylation"/>
    <property type="evidence" value="ECO:0007669"/>
    <property type="project" value="UniProtKB-KW"/>
</dbReference>
<dbReference type="HOGENOM" id="CLU_068443_0_0_3"/>
<dbReference type="GO" id="GO:0016279">
    <property type="term" value="F:protein-lysine N-methyltransferase activity"/>
    <property type="evidence" value="ECO:0000318"/>
    <property type="project" value="GO_Central"/>
</dbReference>
<dbReference type="InterPro" id="IPR029063">
    <property type="entry name" value="SAM-dependent_MTases_sf"/>
</dbReference>
<evidence type="ECO:0000256" key="3">
    <source>
        <dbReference type="ARBA" id="ARBA00022691"/>
    </source>
</evidence>
<reference evidence="5 6" key="2">
    <citation type="journal article" date="2003" name="DNA Res.">
        <title>Complete genome structure of Gloeobacter violaceus PCC 7421, a cyanobacterium that lacks thylakoids (supplement).</title>
        <authorList>
            <person name="Nakamura Y."/>
            <person name="Kaneko T."/>
            <person name="Sato S."/>
            <person name="Mimuro M."/>
            <person name="Miyashita H."/>
            <person name="Tsuchiya T."/>
            <person name="Sasamoto S."/>
            <person name="Watanabe A."/>
            <person name="Kawashima K."/>
            <person name="Kishida Y."/>
            <person name="Kiyokawa C."/>
            <person name="Kohara M."/>
            <person name="Matsumoto M."/>
            <person name="Matsuno A."/>
            <person name="Nakazaki N."/>
            <person name="Shimpo S."/>
            <person name="Takeuchi C."/>
            <person name="Yamada M."/>
            <person name="Tabata S."/>
        </authorList>
    </citation>
    <scope>NUCLEOTIDE SEQUENCE [LARGE SCALE GENOMIC DNA]</scope>
    <source>
        <strain evidence="6">ATCC 29082 / PCC 7421</strain>
    </source>
</reference>
<dbReference type="Pfam" id="PF13847">
    <property type="entry name" value="Methyltransf_31"/>
    <property type="match status" value="1"/>
</dbReference>
<keyword evidence="6" id="KW-1185">Reference proteome</keyword>
<evidence type="ECO:0000313" key="5">
    <source>
        <dbReference type="EMBL" id="BAC88952.1"/>
    </source>
</evidence>
<dbReference type="OrthoDB" id="281208at2"/>
<reference evidence="5 6" key="1">
    <citation type="journal article" date="2003" name="DNA Res.">
        <title>Complete genome structure of Gloeobacter violaceus PCC 7421, a cyanobacterium that lacks thylakoids.</title>
        <authorList>
            <person name="Nakamura Y."/>
            <person name="Kaneko T."/>
            <person name="Sato S."/>
            <person name="Mimuro M."/>
            <person name="Miyashita H."/>
            <person name="Tsuchiya T."/>
            <person name="Sasamoto S."/>
            <person name="Watanabe A."/>
            <person name="Kawashima K."/>
            <person name="Kishida Y."/>
            <person name="Kiyokawa C."/>
            <person name="Kohara M."/>
            <person name="Matsumoto M."/>
            <person name="Matsuno A."/>
            <person name="Nakazaki N."/>
            <person name="Shimpo S."/>
            <person name="Takeuchi C."/>
            <person name="Yamada M."/>
            <person name="Tabata S."/>
        </authorList>
    </citation>
    <scope>NUCLEOTIDE SEQUENCE [LARGE SCALE GENOMIC DNA]</scope>
    <source>
        <strain evidence="6">ATCC 29082 / PCC 7421</strain>
    </source>
</reference>
<dbReference type="PANTHER" id="PTHR13610">
    <property type="entry name" value="METHYLTRANSFERASE DOMAIN-CONTAINING PROTEIN"/>
    <property type="match status" value="1"/>
</dbReference>
<evidence type="ECO:0000259" key="4">
    <source>
        <dbReference type="Pfam" id="PF13847"/>
    </source>
</evidence>
<dbReference type="InParanoid" id="Q7NLV8"/>
<dbReference type="SUPFAM" id="SSF53335">
    <property type="entry name" value="S-adenosyl-L-methionine-dependent methyltransferases"/>
    <property type="match status" value="1"/>
</dbReference>
<accession>Q7NLV8</accession>
<evidence type="ECO:0000256" key="2">
    <source>
        <dbReference type="ARBA" id="ARBA00022679"/>
    </source>
</evidence>
<gene>
    <name evidence="5" type="ordered locus">glr1011</name>
</gene>
<dbReference type="EMBL" id="BA000045">
    <property type="protein sequence ID" value="BAC88952.1"/>
    <property type="molecule type" value="Genomic_DNA"/>
</dbReference>
<keyword evidence="3" id="KW-0949">S-adenosyl-L-methionine</keyword>
<dbReference type="KEGG" id="gvi:glr1011"/>
<dbReference type="InterPro" id="IPR026170">
    <property type="entry name" value="FAM173A/B"/>
</dbReference>